<evidence type="ECO:0000313" key="3">
    <source>
        <dbReference type="Proteomes" id="UP000219338"/>
    </source>
</evidence>
<dbReference type="EMBL" id="FUEG01000003">
    <property type="protein sequence ID" value="SJL02275.1"/>
    <property type="molecule type" value="Genomic_DNA"/>
</dbReference>
<reference evidence="3" key="1">
    <citation type="journal article" date="2017" name="Nat. Ecol. Evol.">
        <title>Genome expansion and lineage-specific genetic innovations in the forest pathogenic fungi Armillaria.</title>
        <authorList>
            <person name="Sipos G."/>
            <person name="Prasanna A.N."/>
            <person name="Walter M.C."/>
            <person name="O'Connor E."/>
            <person name="Balint B."/>
            <person name="Krizsan K."/>
            <person name="Kiss B."/>
            <person name="Hess J."/>
            <person name="Varga T."/>
            <person name="Slot J."/>
            <person name="Riley R."/>
            <person name="Boka B."/>
            <person name="Rigling D."/>
            <person name="Barry K."/>
            <person name="Lee J."/>
            <person name="Mihaltcheva S."/>
            <person name="LaButti K."/>
            <person name="Lipzen A."/>
            <person name="Waldron R."/>
            <person name="Moloney N.M."/>
            <person name="Sperisen C."/>
            <person name="Kredics L."/>
            <person name="Vagvoelgyi C."/>
            <person name="Patrignani A."/>
            <person name="Fitzpatrick D."/>
            <person name="Nagy I."/>
            <person name="Doyle S."/>
            <person name="Anderson J.B."/>
            <person name="Grigoriev I.V."/>
            <person name="Gueldener U."/>
            <person name="Muensterkoetter M."/>
            <person name="Nagy L.G."/>
        </authorList>
    </citation>
    <scope>NUCLEOTIDE SEQUENCE [LARGE SCALE GENOMIC DNA]</scope>
    <source>
        <strain evidence="3">C18/9</strain>
    </source>
</reference>
<accession>A0A284R0S3</accession>
<feature type="compositionally biased region" description="Polar residues" evidence="1">
    <location>
        <begin position="1"/>
        <end position="22"/>
    </location>
</feature>
<proteinExistence type="predicted"/>
<name>A0A284R0S3_ARMOS</name>
<protein>
    <submittedName>
        <fullName evidence="2">Uncharacterized protein</fullName>
    </submittedName>
</protein>
<organism evidence="2 3">
    <name type="scientific">Armillaria ostoyae</name>
    <name type="common">Armillaria root rot fungus</name>
    <dbReference type="NCBI Taxonomy" id="47428"/>
    <lineage>
        <taxon>Eukaryota</taxon>
        <taxon>Fungi</taxon>
        <taxon>Dikarya</taxon>
        <taxon>Basidiomycota</taxon>
        <taxon>Agaricomycotina</taxon>
        <taxon>Agaricomycetes</taxon>
        <taxon>Agaricomycetidae</taxon>
        <taxon>Agaricales</taxon>
        <taxon>Marasmiineae</taxon>
        <taxon>Physalacriaceae</taxon>
        <taxon>Armillaria</taxon>
    </lineage>
</organism>
<evidence type="ECO:0000256" key="1">
    <source>
        <dbReference type="SAM" id="MobiDB-lite"/>
    </source>
</evidence>
<dbReference type="Proteomes" id="UP000219338">
    <property type="component" value="Unassembled WGS sequence"/>
</dbReference>
<feature type="region of interest" description="Disordered" evidence="1">
    <location>
        <begin position="1"/>
        <end position="31"/>
    </location>
</feature>
<dbReference type="OrthoDB" id="10519456at2759"/>
<dbReference type="AlphaFoldDB" id="A0A284R0S3"/>
<gene>
    <name evidence="2" type="ORF">ARMOST_05601</name>
</gene>
<sequence>MQGQSTGTWKQTGNANTGTVTGHENETGKKRLSEAEEMVLVLVLLPAQGPNQERPGPQPCAVATKARTVLIA</sequence>
<keyword evidence="3" id="KW-1185">Reference proteome</keyword>
<evidence type="ECO:0000313" key="2">
    <source>
        <dbReference type="EMBL" id="SJL02275.1"/>
    </source>
</evidence>